<feature type="domain" description="Neutral/alkaline non-lysosomal ceramidase C-terminal" evidence="6">
    <location>
        <begin position="592"/>
        <end position="761"/>
    </location>
</feature>
<keyword evidence="3" id="KW-0746">Sphingolipid metabolism</keyword>
<keyword evidence="8" id="KW-1185">Reference proteome</keyword>
<dbReference type="InterPro" id="IPR031329">
    <property type="entry name" value="NEUT/ALK_ceramidase_N"/>
</dbReference>
<dbReference type="PROSITE" id="PS51257">
    <property type="entry name" value="PROKAR_LIPOPROTEIN"/>
    <property type="match status" value="1"/>
</dbReference>
<reference evidence="7" key="1">
    <citation type="submission" date="2022-11" db="EMBL/GenBank/DDBJ databases">
        <title>Minimal conservation of predation-associated metabolite biosynthetic gene clusters underscores biosynthetic potential of Myxococcota including descriptions for ten novel species: Archangium lansinium sp. nov., Myxococcus landrumus sp. nov., Nannocystis bai.</title>
        <authorList>
            <person name="Ahearne A."/>
            <person name="Stevens C."/>
            <person name="Dowd S."/>
        </authorList>
    </citation>
    <scope>NUCLEOTIDE SEQUENCE</scope>
    <source>
        <strain evidence="7">Fl3</strain>
    </source>
</reference>
<keyword evidence="2 3" id="KW-0378">Hydrolase</keyword>
<dbReference type="InterPro" id="IPR031331">
    <property type="entry name" value="NEUT/ALK_ceramidase_C"/>
</dbReference>
<organism evidence="7 8">
    <name type="scientific">Nannocystis punicea</name>
    <dbReference type="NCBI Taxonomy" id="2995304"/>
    <lineage>
        <taxon>Bacteria</taxon>
        <taxon>Pseudomonadati</taxon>
        <taxon>Myxococcota</taxon>
        <taxon>Polyangia</taxon>
        <taxon>Nannocystales</taxon>
        <taxon>Nannocystaceae</taxon>
        <taxon>Nannocystis</taxon>
    </lineage>
</organism>
<comment type="similarity">
    <text evidence="1 3">Belongs to the neutral ceramidase family.</text>
</comment>
<gene>
    <name evidence="7" type="ORF">O0S08_29555</name>
</gene>
<dbReference type="PANTHER" id="PTHR12670:SF1">
    <property type="entry name" value="NEUTRAL CERAMIDASE"/>
    <property type="match status" value="1"/>
</dbReference>
<protein>
    <recommendedName>
        <fullName evidence="3">Neutral ceramidase</fullName>
        <ecNumber evidence="3">3.5.1.23</ecNumber>
    </recommendedName>
</protein>
<dbReference type="Gene3D" id="2.60.40.2300">
    <property type="entry name" value="Neutral/alkaline non-lysosomal ceramidase, C-terminal domain"/>
    <property type="match status" value="1"/>
</dbReference>
<evidence type="ECO:0000259" key="5">
    <source>
        <dbReference type="Pfam" id="PF04734"/>
    </source>
</evidence>
<dbReference type="EC" id="3.5.1.23" evidence="3"/>
<feature type="compositionally biased region" description="Low complexity" evidence="4">
    <location>
        <begin position="20"/>
        <end position="86"/>
    </location>
</feature>
<evidence type="ECO:0000256" key="1">
    <source>
        <dbReference type="ARBA" id="ARBA00009835"/>
    </source>
</evidence>
<dbReference type="Pfam" id="PF04734">
    <property type="entry name" value="Ceramidase_alk"/>
    <property type="match status" value="1"/>
</dbReference>
<dbReference type="EMBL" id="CP114040">
    <property type="protein sequence ID" value="WAS90354.1"/>
    <property type="molecule type" value="Genomic_DNA"/>
</dbReference>
<feature type="domain" description="Neutral/alkaline non-lysosomal ceramidase N-terminal" evidence="5">
    <location>
        <begin position="96"/>
        <end position="590"/>
    </location>
</feature>
<name>A0ABY7GTZ9_9BACT</name>
<dbReference type="Proteomes" id="UP001164459">
    <property type="component" value="Chromosome"/>
</dbReference>
<evidence type="ECO:0000313" key="7">
    <source>
        <dbReference type="EMBL" id="WAS90354.1"/>
    </source>
</evidence>
<proteinExistence type="inferred from homology"/>
<evidence type="ECO:0000313" key="8">
    <source>
        <dbReference type="Proteomes" id="UP001164459"/>
    </source>
</evidence>
<keyword evidence="3" id="KW-0443">Lipid metabolism</keyword>
<dbReference type="PANTHER" id="PTHR12670">
    <property type="entry name" value="CERAMIDASE"/>
    <property type="match status" value="1"/>
</dbReference>
<evidence type="ECO:0000256" key="2">
    <source>
        <dbReference type="ARBA" id="ARBA00022801"/>
    </source>
</evidence>
<feature type="region of interest" description="Disordered" evidence="4">
    <location>
        <begin position="20"/>
        <end position="91"/>
    </location>
</feature>
<comment type="catalytic activity">
    <reaction evidence="3">
        <text>an N-acylsphing-4-enine + H2O = sphing-4-enine + a fatty acid</text>
        <dbReference type="Rhea" id="RHEA:20856"/>
        <dbReference type="ChEBI" id="CHEBI:15377"/>
        <dbReference type="ChEBI" id="CHEBI:28868"/>
        <dbReference type="ChEBI" id="CHEBI:52639"/>
        <dbReference type="ChEBI" id="CHEBI:57756"/>
        <dbReference type="EC" id="3.5.1.23"/>
    </reaction>
</comment>
<evidence type="ECO:0000256" key="4">
    <source>
        <dbReference type="SAM" id="MobiDB-lite"/>
    </source>
</evidence>
<evidence type="ECO:0000259" key="6">
    <source>
        <dbReference type="Pfam" id="PF17048"/>
    </source>
</evidence>
<dbReference type="RefSeq" id="WP_269032684.1">
    <property type="nucleotide sequence ID" value="NZ_CP114040.1"/>
</dbReference>
<evidence type="ECO:0000256" key="3">
    <source>
        <dbReference type="RuleBase" id="RU366019"/>
    </source>
</evidence>
<dbReference type="InterPro" id="IPR038445">
    <property type="entry name" value="NCDase_C_sf"/>
</dbReference>
<dbReference type="InterPro" id="IPR006823">
    <property type="entry name" value="Ceramidase_alk"/>
</dbReference>
<dbReference type="Pfam" id="PF17048">
    <property type="entry name" value="Ceramidse_alk_C"/>
    <property type="match status" value="1"/>
</dbReference>
<sequence>MRPALALPAFLALAACGDATGTSTETSATDTTASTSTTGPTTSATVASDSMSETAGPPTTSGGSDSDGASTGTTAAPTSGDTTTGGEVTCDQSPHYRVGAAIRDITGPSAELVMMGYSMPEQKAEGISTRLWARAFVVEHPCSGTRIAFVSADLGQVFQGVHLEVVKRLNGKFGADRYDFDNIALSATHTHSGLGGFSHYTMFNLAVGGYDPDNFEAIVAGIVDAIVAADANLDHGVVKIAQGPLQDANWNRSPQAYAENPDPERAAHEAEMMRDTNTAMTVLRFERTGEGELDGQPIGMLTWFSSHATSVSNQNRLVSGDHKGLASYLTEKHFGADYTAPSPFVAAFAQSDAGDVSPSEVLVGEPKNTVVRPCDDSPDPDCDDLENAVVHGTWQHERALELFDEAGEHLRGPAAGRLAFVDMENVTVGPEFTGEDEHTTCHAAIGFSIAAGAEDGVAVAFIEEGIVYGDLPKVTLVPEDQECHEEKTILLPVGRMLPYPWSPTILPAQVLRLGGLAIIPAPFEVTTISGRRLRNTVLAALEGTGVTRAVIAGLSNGYSSYVSTREEYAIQHYEGAFTQFGPWTLAAWQQEFSEVAEALRDGVFAPHKATPLDLSDDQIINVPGVVADSPCALLDAILCPFEKFGDVVVAPPASAGPDDLVKVTFRGAHPRNNLRTGAGYLEVQRDDGGTWKVVAHDWDPETRFRWRRTGGPLSPTSEVDVEWKIPADVVPGTYRLVYNGDAKSLLGAFTPISGTSPTFTVQ</sequence>
<accession>A0ABY7GTZ9</accession>